<reference evidence="1 2" key="1">
    <citation type="journal article" date="2019" name="Commun. Biol.">
        <title>The bagworm genome reveals a unique fibroin gene that provides high tensile strength.</title>
        <authorList>
            <person name="Kono N."/>
            <person name="Nakamura H."/>
            <person name="Ohtoshi R."/>
            <person name="Tomita M."/>
            <person name="Numata K."/>
            <person name="Arakawa K."/>
        </authorList>
    </citation>
    <scope>NUCLEOTIDE SEQUENCE [LARGE SCALE GENOMIC DNA]</scope>
</reference>
<dbReference type="EMBL" id="BGZK01001067">
    <property type="protein sequence ID" value="GBP70209.1"/>
    <property type="molecule type" value="Genomic_DNA"/>
</dbReference>
<protein>
    <submittedName>
        <fullName evidence="1">Uncharacterized protein</fullName>
    </submittedName>
</protein>
<dbReference type="Proteomes" id="UP000299102">
    <property type="component" value="Unassembled WGS sequence"/>
</dbReference>
<evidence type="ECO:0000313" key="2">
    <source>
        <dbReference type="Proteomes" id="UP000299102"/>
    </source>
</evidence>
<comment type="caution">
    <text evidence="1">The sequence shown here is derived from an EMBL/GenBank/DDBJ whole genome shotgun (WGS) entry which is preliminary data.</text>
</comment>
<dbReference type="AlphaFoldDB" id="A0A4C1Y6L5"/>
<proteinExistence type="predicted"/>
<accession>A0A4C1Y6L5</accession>
<gene>
    <name evidence="1" type="ORF">EVAR_7475_1</name>
</gene>
<evidence type="ECO:0000313" key="1">
    <source>
        <dbReference type="EMBL" id="GBP70209.1"/>
    </source>
</evidence>
<name>A0A4C1Y6L5_EUMVA</name>
<sequence>MGKIINERALEDAVADDNVSATEYVIDEGNESEITMNEIIYALKHMKVGKAAGYDRVSSKMLKRSGSPANGLYQLAPPALVQLRPPPSLEFESLVNFLKAPLFRRRVNTSLSYYHRLRKSSR</sequence>
<dbReference type="OrthoDB" id="6782199at2759"/>
<keyword evidence="2" id="KW-1185">Reference proteome</keyword>
<organism evidence="1 2">
    <name type="scientific">Eumeta variegata</name>
    <name type="common">Bagworm moth</name>
    <name type="synonym">Eumeta japonica</name>
    <dbReference type="NCBI Taxonomy" id="151549"/>
    <lineage>
        <taxon>Eukaryota</taxon>
        <taxon>Metazoa</taxon>
        <taxon>Ecdysozoa</taxon>
        <taxon>Arthropoda</taxon>
        <taxon>Hexapoda</taxon>
        <taxon>Insecta</taxon>
        <taxon>Pterygota</taxon>
        <taxon>Neoptera</taxon>
        <taxon>Endopterygota</taxon>
        <taxon>Lepidoptera</taxon>
        <taxon>Glossata</taxon>
        <taxon>Ditrysia</taxon>
        <taxon>Tineoidea</taxon>
        <taxon>Psychidae</taxon>
        <taxon>Oiketicinae</taxon>
        <taxon>Eumeta</taxon>
    </lineage>
</organism>